<reference evidence="1 2" key="1">
    <citation type="submission" date="2016-04" db="EMBL/GenBank/DDBJ databases">
        <title>Draft Genome Sequences of Staphylococcus capitis Strain H36, S. capitis Strain H65, S. cohnii Strain H62, S. hominis Strain H69, Mycobacterium iranicum Strain H39, Plantibacter sp. Strain H53, Pseudomonas oryzihabitans Strain H72, and Microbacterium sp. Strain H83, isolated from residential settings.</title>
        <authorList>
            <person name="Lymperopoulou D."/>
            <person name="Adams R.I."/>
            <person name="Lindow S."/>
            <person name="Coil D.A."/>
            <person name="Jospin G."/>
            <person name="Eisen J.A."/>
        </authorList>
    </citation>
    <scope>NUCLEOTIDE SEQUENCE [LARGE SCALE GENOMIC DNA]</scope>
    <source>
        <strain evidence="1 2">H72</strain>
    </source>
</reference>
<proteinExistence type="predicted"/>
<dbReference type="EMBL" id="LWCR01000030">
    <property type="protein sequence ID" value="OAN27114.1"/>
    <property type="molecule type" value="Genomic_DNA"/>
</dbReference>
<sequence length="290" mass="32515">MLDDEWRVSALTTDTQLKSKLTKYVGKAEMERFLAARPTKLTGIAKQRKELLKWQGYLFAGDVPETAPDAVITLLHMNVESANGEDVKAVYTALQGHMDNGLSINKAAHSLNTIIAHEAERMLAFANGSRADALRSILAFLPMIGTKDSPFPDRRIASFGMQSRDMLVEDFEQAVMETFHGDHGAWFAWLEDAMSDITLHLPSQDNLLHHQLIELDQVAPFQPAFIPFRPDLPDAIQAEDKPKAQRQKRAEDRKPKWEVKLDGLMDEIATMLPAAIPQAITQAKAWESPF</sequence>
<accession>A0A178LBL3</accession>
<dbReference type="Proteomes" id="UP000078356">
    <property type="component" value="Unassembled WGS sequence"/>
</dbReference>
<organism evidence="1 2">
    <name type="scientific">Pseudomonas oryzihabitans</name>
    <dbReference type="NCBI Taxonomy" id="47885"/>
    <lineage>
        <taxon>Bacteria</taxon>
        <taxon>Pseudomonadati</taxon>
        <taxon>Pseudomonadota</taxon>
        <taxon>Gammaproteobacteria</taxon>
        <taxon>Pseudomonadales</taxon>
        <taxon>Pseudomonadaceae</taxon>
        <taxon>Pseudomonas</taxon>
    </lineage>
</organism>
<dbReference type="AlphaFoldDB" id="A0A178LBL3"/>
<evidence type="ECO:0000313" key="2">
    <source>
        <dbReference type="Proteomes" id="UP000078356"/>
    </source>
</evidence>
<gene>
    <name evidence="1" type="ORF">A4V15_22065</name>
</gene>
<name>A0A178LBL3_9PSED</name>
<protein>
    <submittedName>
        <fullName evidence="1">Uncharacterized protein</fullName>
    </submittedName>
</protein>
<evidence type="ECO:0000313" key="1">
    <source>
        <dbReference type="EMBL" id="OAN27114.1"/>
    </source>
</evidence>
<comment type="caution">
    <text evidence="1">The sequence shown here is derived from an EMBL/GenBank/DDBJ whole genome shotgun (WGS) entry which is preliminary data.</text>
</comment>